<feature type="compositionally biased region" description="Pro residues" evidence="1">
    <location>
        <begin position="76"/>
        <end position="91"/>
    </location>
</feature>
<dbReference type="RefSeq" id="WP_197003297.1">
    <property type="nucleotide sequence ID" value="NZ_BONS01000036.1"/>
</dbReference>
<feature type="region of interest" description="Disordered" evidence="1">
    <location>
        <begin position="73"/>
        <end position="117"/>
    </location>
</feature>
<keyword evidence="3" id="KW-1185">Reference proteome</keyword>
<evidence type="ECO:0000256" key="1">
    <source>
        <dbReference type="SAM" id="MobiDB-lite"/>
    </source>
</evidence>
<accession>A0A8J7GQL4</accession>
<name>A0A8J7GQL4_9ACTN</name>
<reference evidence="2" key="1">
    <citation type="submission" date="2020-11" db="EMBL/GenBank/DDBJ databases">
        <title>Sequencing the genomes of 1000 actinobacteria strains.</title>
        <authorList>
            <person name="Klenk H.-P."/>
        </authorList>
    </citation>
    <scope>NUCLEOTIDE SEQUENCE</scope>
    <source>
        <strain evidence="2">DSM 45356</strain>
    </source>
</reference>
<gene>
    <name evidence="2" type="ORF">IW245_002497</name>
</gene>
<organism evidence="2 3">
    <name type="scientific">Longispora fulva</name>
    <dbReference type="NCBI Taxonomy" id="619741"/>
    <lineage>
        <taxon>Bacteria</taxon>
        <taxon>Bacillati</taxon>
        <taxon>Actinomycetota</taxon>
        <taxon>Actinomycetes</taxon>
        <taxon>Micromonosporales</taxon>
        <taxon>Micromonosporaceae</taxon>
        <taxon>Longispora</taxon>
    </lineage>
</organism>
<proteinExistence type="predicted"/>
<comment type="caution">
    <text evidence="2">The sequence shown here is derived from an EMBL/GenBank/DDBJ whole genome shotgun (WGS) entry which is preliminary data.</text>
</comment>
<protein>
    <submittedName>
        <fullName evidence="2">Uncharacterized protein</fullName>
    </submittedName>
</protein>
<evidence type="ECO:0000313" key="2">
    <source>
        <dbReference type="EMBL" id="MBG6136303.1"/>
    </source>
</evidence>
<dbReference type="AlphaFoldDB" id="A0A8J7GQL4"/>
<dbReference type="EMBL" id="JADOUF010000001">
    <property type="protein sequence ID" value="MBG6136303.1"/>
    <property type="molecule type" value="Genomic_DNA"/>
</dbReference>
<evidence type="ECO:0000313" key="3">
    <source>
        <dbReference type="Proteomes" id="UP000622552"/>
    </source>
</evidence>
<sequence length="145" mass="16521">MELPIYIYWQPERTFDLSSDYRLRSMNQNVLREAACYDDLDTFLNRDTLLRLWPRLVLPKGVRAAWERAHPALRPALPPPREADRPLPPPSGRHLYGAGEHVTGSARPSARWDHPRSRGSARALLDLSPCASRGRGVVQCRCRPS</sequence>
<dbReference type="Proteomes" id="UP000622552">
    <property type="component" value="Unassembled WGS sequence"/>
</dbReference>